<evidence type="ECO:0000256" key="2">
    <source>
        <dbReference type="SAM" id="Phobius"/>
    </source>
</evidence>
<feature type="transmembrane region" description="Helical" evidence="2">
    <location>
        <begin position="136"/>
        <end position="154"/>
    </location>
</feature>
<name>A0AAN8EJL2_9EURO</name>
<evidence type="ECO:0000256" key="1">
    <source>
        <dbReference type="SAM" id="MobiDB-lite"/>
    </source>
</evidence>
<dbReference type="EMBL" id="JAKLMC020000004">
    <property type="protein sequence ID" value="KAK5956928.1"/>
    <property type="molecule type" value="Genomic_DNA"/>
</dbReference>
<evidence type="ECO:0000313" key="3">
    <source>
        <dbReference type="EMBL" id="KAK5956928.1"/>
    </source>
</evidence>
<dbReference type="AlphaFoldDB" id="A0AAN8EJL2"/>
<comment type="caution">
    <text evidence="3">The sequence shown here is derived from an EMBL/GenBank/DDBJ whole genome shotgun (WGS) entry which is preliminary data.</text>
</comment>
<feature type="transmembrane region" description="Helical" evidence="2">
    <location>
        <begin position="88"/>
        <end position="110"/>
    </location>
</feature>
<reference evidence="3 4" key="1">
    <citation type="submission" date="2022-12" db="EMBL/GenBank/DDBJ databases">
        <title>Genomic features and morphological characterization of a novel Knufia sp. strain isolated from spacecraft assembly facility.</title>
        <authorList>
            <person name="Teixeira M."/>
            <person name="Chander A.M."/>
            <person name="Stajich J.E."/>
            <person name="Venkateswaran K."/>
        </authorList>
    </citation>
    <scope>NUCLEOTIDE SEQUENCE [LARGE SCALE GENOMIC DNA]</scope>
    <source>
        <strain evidence="3 4">FJI-L2-BK-P2</strain>
    </source>
</reference>
<keyword evidence="2" id="KW-0812">Transmembrane</keyword>
<evidence type="ECO:0000313" key="4">
    <source>
        <dbReference type="Proteomes" id="UP001316803"/>
    </source>
</evidence>
<dbReference type="Proteomes" id="UP001316803">
    <property type="component" value="Unassembled WGS sequence"/>
</dbReference>
<protein>
    <recommendedName>
        <fullName evidence="5">MARVEL domain-containing protein</fullName>
    </recommendedName>
</protein>
<feature type="transmembrane region" description="Helical" evidence="2">
    <location>
        <begin position="53"/>
        <end position="76"/>
    </location>
</feature>
<gene>
    <name evidence="3" type="ORF">OHC33_002417</name>
</gene>
<feature type="region of interest" description="Disordered" evidence="1">
    <location>
        <begin position="256"/>
        <end position="275"/>
    </location>
</feature>
<accession>A0AAN8EJL2</accession>
<keyword evidence="2" id="KW-1133">Transmembrane helix</keyword>
<keyword evidence="2" id="KW-0472">Membrane</keyword>
<evidence type="ECO:0008006" key="5">
    <source>
        <dbReference type="Google" id="ProtNLM"/>
    </source>
</evidence>
<proteinExistence type="predicted"/>
<feature type="compositionally biased region" description="Gly residues" evidence="1">
    <location>
        <begin position="260"/>
        <end position="275"/>
    </location>
</feature>
<sequence>MDSTSLKTKMKPSNYSARSFHGVRTVSAISAIIVTGILVFFCIELKNESYKIPWTFLIVLAASILTLISLILTTCIHACTRLSPLLNLIINVPLLIIWIVGIGILGYNIYGMLSRSCTVTNWGNNDGVNVCQEFKALFSFAIFGALAQIAMVVVDVRARIAQTRSGRYAKMRDSTSQVKLMPYDSTHSHRNSVSNSIHDAPYVDPTTEYRDEPGWRPGQRTNTSLASARVGDYGDIAGGHGQQAVRMDDYYQPQVQQTGYDGGYGQQGTGYGHSH</sequence>
<feature type="transmembrane region" description="Helical" evidence="2">
    <location>
        <begin position="21"/>
        <end position="41"/>
    </location>
</feature>
<keyword evidence="4" id="KW-1185">Reference proteome</keyword>
<feature type="region of interest" description="Disordered" evidence="1">
    <location>
        <begin position="185"/>
        <end position="222"/>
    </location>
</feature>
<organism evidence="3 4">
    <name type="scientific">Knufia fluminis</name>
    <dbReference type="NCBI Taxonomy" id="191047"/>
    <lineage>
        <taxon>Eukaryota</taxon>
        <taxon>Fungi</taxon>
        <taxon>Dikarya</taxon>
        <taxon>Ascomycota</taxon>
        <taxon>Pezizomycotina</taxon>
        <taxon>Eurotiomycetes</taxon>
        <taxon>Chaetothyriomycetidae</taxon>
        <taxon>Chaetothyriales</taxon>
        <taxon>Trichomeriaceae</taxon>
        <taxon>Knufia</taxon>
    </lineage>
</organism>